<keyword evidence="3" id="KW-1185">Reference proteome</keyword>
<evidence type="ECO:0000256" key="1">
    <source>
        <dbReference type="SAM" id="Phobius"/>
    </source>
</evidence>
<keyword evidence="1" id="KW-0812">Transmembrane</keyword>
<keyword evidence="1" id="KW-0472">Membrane</keyword>
<dbReference type="EMBL" id="CP130318">
    <property type="protein sequence ID" value="WNQ09262.1"/>
    <property type="molecule type" value="Genomic_DNA"/>
</dbReference>
<evidence type="ECO:0000313" key="2">
    <source>
        <dbReference type="EMBL" id="WNQ09262.1"/>
    </source>
</evidence>
<sequence length="288" mass="32738">MNRYGLKFILLLILLLPLAIGMTGCSRERNGEPKDAVSVAAEDYKKVELLNETAGELYRQTSERNYPAARQSLASLADQMTGIEFVGITKVEGIRALSESIVSTKRIFNSVNFPQEEALAAAGRIRLITDALVHEKDPMWHQYYRLFKNDLDRMEAMTEQKKAAETAAALTQLEQRYLLIRPALFIRHDPSEIERLDSLFVFLKKQANPKQMAFPALQSGIKQLDELIDILFGKKEDRSAYLPLADDGQPLIWSFFLGALITSVLSYVAWRMFHSDKSLARVRKPRND</sequence>
<keyword evidence="1" id="KW-1133">Transmembrane helix</keyword>
<proteinExistence type="predicted"/>
<dbReference type="AlphaFoldDB" id="A0AA96L924"/>
<feature type="transmembrane region" description="Helical" evidence="1">
    <location>
        <begin position="251"/>
        <end position="273"/>
    </location>
</feature>
<reference evidence="2 3" key="1">
    <citation type="submission" date="2022-02" db="EMBL/GenBank/DDBJ databases">
        <title>Paenibacillus sp. MBLB1776 Whole Genome Shotgun Sequencing.</title>
        <authorList>
            <person name="Hwang C.Y."/>
            <person name="Cho E.-S."/>
            <person name="Seo M.-J."/>
        </authorList>
    </citation>
    <scope>NUCLEOTIDE SEQUENCE [LARGE SCALE GENOMIC DNA]</scope>
    <source>
        <strain evidence="2 3">MBLB1776</strain>
    </source>
</reference>
<evidence type="ECO:0000313" key="3">
    <source>
        <dbReference type="Proteomes" id="UP001305702"/>
    </source>
</evidence>
<dbReference type="Proteomes" id="UP001305702">
    <property type="component" value="Chromosome"/>
</dbReference>
<name>A0AA96L924_9BACL</name>
<dbReference type="RefSeq" id="WP_315603035.1">
    <property type="nucleotide sequence ID" value="NZ_CP130318.1"/>
</dbReference>
<dbReference type="KEGG" id="paun:MJA45_16660"/>
<organism evidence="2 3">
    <name type="scientific">Paenibacillus aurantius</name>
    <dbReference type="NCBI Taxonomy" id="2918900"/>
    <lineage>
        <taxon>Bacteria</taxon>
        <taxon>Bacillati</taxon>
        <taxon>Bacillota</taxon>
        <taxon>Bacilli</taxon>
        <taxon>Bacillales</taxon>
        <taxon>Paenibacillaceae</taxon>
        <taxon>Paenibacillus</taxon>
    </lineage>
</organism>
<protein>
    <submittedName>
        <fullName evidence="2">Sporulation protein YpjB</fullName>
    </submittedName>
</protein>
<dbReference type="Pfam" id="PF09577">
    <property type="entry name" value="Spore_YpjB"/>
    <property type="match status" value="1"/>
</dbReference>
<dbReference type="InterPro" id="IPR014231">
    <property type="entry name" value="Spore_YpjB"/>
</dbReference>
<dbReference type="PROSITE" id="PS51257">
    <property type="entry name" value="PROKAR_LIPOPROTEIN"/>
    <property type="match status" value="1"/>
</dbReference>
<accession>A0AA96L924</accession>
<gene>
    <name evidence="2" type="ORF">MJA45_16660</name>
</gene>